<accession>A0ABN8ZIE5</accession>
<reference evidence="1" key="1">
    <citation type="submission" date="2023-04" db="EMBL/GenBank/DDBJ databases">
        <authorList>
            <consortium name="ELIXIR-Norway"/>
        </authorList>
    </citation>
    <scope>NUCLEOTIDE SEQUENCE [LARGE SCALE GENOMIC DNA]</scope>
</reference>
<dbReference type="EMBL" id="OX459969">
    <property type="protein sequence ID" value="CAI9172746.1"/>
    <property type="molecule type" value="Genomic_DNA"/>
</dbReference>
<evidence type="ECO:0000313" key="1">
    <source>
        <dbReference type="EMBL" id="CAI9172746.1"/>
    </source>
</evidence>
<proteinExistence type="predicted"/>
<name>A0ABN8ZIE5_RANTA</name>
<protein>
    <submittedName>
        <fullName evidence="1">Uncharacterized protein</fullName>
    </submittedName>
</protein>
<gene>
    <name evidence="1" type="ORF">MRATA1EN1_LOCUS21708</name>
</gene>
<evidence type="ECO:0000313" key="2">
    <source>
        <dbReference type="Proteomes" id="UP001176941"/>
    </source>
</evidence>
<keyword evidence="2" id="KW-1185">Reference proteome</keyword>
<dbReference type="Proteomes" id="UP001176941">
    <property type="component" value="Chromosome 33"/>
</dbReference>
<organism evidence="1 2">
    <name type="scientific">Rangifer tarandus platyrhynchus</name>
    <name type="common">Svalbard reindeer</name>
    <dbReference type="NCBI Taxonomy" id="3082113"/>
    <lineage>
        <taxon>Eukaryota</taxon>
        <taxon>Metazoa</taxon>
        <taxon>Chordata</taxon>
        <taxon>Craniata</taxon>
        <taxon>Vertebrata</taxon>
        <taxon>Euteleostomi</taxon>
        <taxon>Mammalia</taxon>
        <taxon>Eutheria</taxon>
        <taxon>Laurasiatheria</taxon>
        <taxon>Artiodactyla</taxon>
        <taxon>Ruminantia</taxon>
        <taxon>Pecora</taxon>
        <taxon>Cervidae</taxon>
        <taxon>Odocoileinae</taxon>
        <taxon>Rangifer</taxon>
    </lineage>
</organism>
<sequence length="81" mass="9161">MQSGPYIRAFELQTFKDANGCCTSVRRFAAQGLKLQGYTKAAAAIQNAIHGEKKKPHRPDITELFASRRWMELNPARNQKP</sequence>